<dbReference type="STRING" id="576137.A0A1L7WQK2"/>
<feature type="compositionally biased region" description="Basic and acidic residues" evidence="1">
    <location>
        <begin position="117"/>
        <end position="128"/>
    </location>
</feature>
<feature type="region of interest" description="Disordered" evidence="1">
    <location>
        <begin position="257"/>
        <end position="307"/>
    </location>
</feature>
<dbReference type="Proteomes" id="UP000184330">
    <property type="component" value="Unassembled WGS sequence"/>
</dbReference>
<dbReference type="EMBL" id="FJOG01000006">
    <property type="protein sequence ID" value="CZR55048.1"/>
    <property type="molecule type" value="Genomic_DNA"/>
</dbReference>
<proteinExistence type="predicted"/>
<evidence type="ECO:0008006" key="4">
    <source>
        <dbReference type="Google" id="ProtNLM"/>
    </source>
</evidence>
<keyword evidence="3" id="KW-1185">Reference proteome</keyword>
<sequence>MSRCFLIPERNRNANTWVRFAHDHDEVETKFLDNFHYIDEYDIEQFHEAGLSDLDSKTDDFSPEDEGLLQEYFNNFNDMFFFNTLTEDRCSLRMVSRYDEYGNRDPEWLENQQSDGPEGKTSECRPNKRERSDAFAAITIYQPDFLGDPEHRLRSYIETLLHEMVHAFIIIHTCYCNRYERDFEAEGQHGHGITWHAMTTELEDFVKERLCLEVDLGILTAMAEEWHSTGAELDNVDRRGLGLDEVKEAVDDLRNASQNCLTGSEDDSDRFESSSSEEGFDYQHSGDDESDEESSESSDEDDAYYGD</sequence>
<gene>
    <name evidence="2" type="ORF">PAC_04934</name>
</gene>
<evidence type="ECO:0000313" key="2">
    <source>
        <dbReference type="EMBL" id="CZR55048.1"/>
    </source>
</evidence>
<organism evidence="2 3">
    <name type="scientific">Phialocephala subalpina</name>
    <dbReference type="NCBI Taxonomy" id="576137"/>
    <lineage>
        <taxon>Eukaryota</taxon>
        <taxon>Fungi</taxon>
        <taxon>Dikarya</taxon>
        <taxon>Ascomycota</taxon>
        <taxon>Pezizomycotina</taxon>
        <taxon>Leotiomycetes</taxon>
        <taxon>Helotiales</taxon>
        <taxon>Mollisiaceae</taxon>
        <taxon>Phialocephala</taxon>
        <taxon>Phialocephala fortinii species complex</taxon>
    </lineage>
</organism>
<protein>
    <recommendedName>
        <fullName evidence="4">SprT-like domain-containing protein</fullName>
    </recommendedName>
</protein>
<accession>A0A1L7WQK2</accession>
<evidence type="ECO:0000313" key="3">
    <source>
        <dbReference type="Proteomes" id="UP000184330"/>
    </source>
</evidence>
<feature type="compositionally biased region" description="Acidic residues" evidence="1">
    <location>
        <begin position="288"/>
        <end position="307"/>
    </location>
</feature>
<evidence type="ECO:0000256" key="1">
    <source>
        <dbReference type="SAM" id="MobiDB-lite"/>
    </source>
</evidence>
<dbReference type="AlphaFoldDB" id="A0A1L7WQK2"/>
<dbReference type="OrthoDB" id="5236983at2759"/>
<name>A0A1L7WQK2_9HELO</name>
<reference evidence="2 3" key="1">
    <citation type="submission" date="2016-03" db="EMBL/GenBank/DDBJ databases">
        <authorList>
            <person name="Ploux O."/>
        </authorList>
    </citation>
    <scope>NUCLEOTIDE SEQUENCE [LARGE SCALE GENOMIC DNA]</scope>
    <source>
        <strain evidence="2 3">UAMH 11012</strain>
    </source>
</reference>
<feature type="region of interest" description="Disordered" evidence="1">
    <location>
        <begin position="105"/>
        <end position="128"/>
    </location>
</feature>